<proteinExistence type="predicted"/>
<name>A0A6N2V1L7_CLOIN</name>
<accession>A0A6N2V1L7</accession>
<dbReference type="EMBL" id="CACRTE010000029">
    <property type="protein sequence ID" value="VYT23860.1"/>
    <property type="molecule type" value="Genomic_DNA"/>
</dbReference>
<reference evidence="1" key="1">
    <citation type="submission" date="2019-11" db="EMBL/GenBank/DDBJ databases">
        <authorList>
            <person name="Feng L."/>
        </authorList>
    </citation>
    <scope>NUCLEOTIDE SEQUENCE</scope>
    <source>
        <strain evidence="1">CinnocuumLFYP12</strain>
    </source>
</reference>
<organism evidence="1">
    <name type="scientific">Clostridium innocuum</name>
    <dbReference type="NCBI Taxonomy" id="1522"/>
    <lineage>
        <taxon>Bacteria</taxon>
        <taxon>Bacillati</taxon>
        <taxon>Bacillota</taxon>
        <taxon>Clostridia</taxon>
        <taxon>Eubacteriales</taxon>
        <taxon>Clostridiaceae</taxon>
        <taxon>Clostridium</taxon>
    </lineage>
</organism>
<dbReference type="AlphaFoldDB" id="A0A6N2V1L7"/>
<gene>
    <name evidence="1" type="ORF">CILFYP12_02089</name>
</gene>
<sequence>MITIFFKFVLGSEDEDAAFICNTVIKRVTGNPPRESTVLNLSLDPAIIKKKKMV</sequence>
<evidence type="ECO:0000313" key="1">
    <source>
        <dbReference type="EMBL" id="VYT23860.1"/>
    </source>
</evidence>
<protein>
    <submittedName>
        <fullName evidence="1">Uncharacterized protein</fullName>
    </submittedName>
</protein>